<name>A0ABV8HR22_9ACTN</name>
<feature type="signal peptide" evidence="2">
    <location>
        <begin position="1"/>
        <end position="22"/>
    </location>
</feature>
<evidence type="ECO:0000256" key="1">
    <source>
        <dbReference type="SAM" id="MobiDB-lite"/>
    </source>
</evidence>
<dbReference type="Pfam" id="PF11301">
    <property type="entry name" value="DUF3103"/>
    <property type="match status" value="1"/>
</dbReference>
<dbReference type="InterPro" id="IPR021452">
    <property type="entry name" value="DUF3103"/>
</dbReference>
<evidence type="ECO:0000256" key="2">
    <source>
        <dbReference type="SAM" id="SignalP"/>
    </source>
</evidence>
<dbReference type="Proteomes" id="UP001595765">
    <property type="component" value="Unassembled WGS sequence"/>
</dbReference>
<proteinExistence type="predicted"/>
<keyword evidence="4" id="KW-1185">Reference proteome</keyword>
<feature type="chain" id="PRO_5047224680" evidence="2">
    <location>
        <begin position="23"/>
        <end position="402"/>
    </location>
</feature>
<protein>
    <submittedName>
        <fullName evidence="3">DUF3103 family protein</fullName>
    </submittedName>
</protein>
<dbReference type="EMBL" id="JBHSBB010000014">
    <property type="protein sequence ID" value="MFC4034400.1"/>
    <property type="molecule type" value="Genomic_DNA"/>
</dbReference>
<sequence>MHLTPIRRGALAVSLCAVTALAFQGLASATASASAPVAPVSSVSSAAAGHSAVGGIETGVARRLAASLADPSWRAQVRGAALGSRQVALGALTARAAAPGGLGPSVAAADRGITAAKGLAADSGSLLVLRLGADSMRPALTPGAVPLVAAATGADSAATVTAYDSSGRAHTLSAREVPRQPVYVVDIDVSKAMSAGLAQIDRQLARAGLTTAASPPAARKPAARPDAESGTKSGASPAVAGFWTTRVDSVYLNDDEEPWVLGDAEIYSIVSGFGFDGKVRVDTVDMPYLDDDHTTYYPNQILVNWSNYKYDLADVVMMEDDGDTNYAALAKALADALLTITDQGAYVPLVDAILAAIPSSWYTNDDDYVDSWYTLAQPSAGRLNGARGNGWMTVDPYFVAQL</sequence>
<evidence type="ECO:0000313" key="3">
    <source>
        <dbReference type="EMBL" id="MFC4034400.1"/>
    </source>
</evidence>
<comment type="caution">
    <text evidence="3">The sequence shown here is derived from an EMBL/GenBank/DDBJ whole genome shotgun (WGS) entry which is preliminary data.</text>
</comment>
<accession>A0ABV8HR22</accession>
<reference evidence="4" key="1">
    <citation type="journal article" date="2019" name="Int. J. Syst. Evol. Microbiol.">
        <title>The Global Catalogue of Microorganisms (GCM) 10K type strain sequencing project: providing services to taxonomists for standard genome sequencing and annotation.</title>
        <authorList>
            <consortium name="The Broad Institute Genomics Platform"/>
            <consortium name="The Broad Institute Genome Sequencing Center for Infectious Disease"/>
            <person name="Wu L."/>
            <person name="Ma J."/>
        </authorList>
    </citation>
    <scope>NUCLEOTIDE SEQUENCE [LARGE SCALE GENOMIC DNA]</scope>
    <source>
        <strain evidence="4">CGMCC 4.7237</strain>
    </source>
</reference>
<gene>
    <name evidence="3" type="ORF">ACFO3J_23400</name>
</gene>
<dbReference type="RefSeq" id="WP_386432452.1">
    <property type="nucleotide sequence ID" value="NZ_JBHSBB010000014.1"/>
</dbReference>
<feature type="region of interest" description="Disordered" evidence="1">
    <location>
        <begin position="211"/>
        <end position="236"/>
    </location>
</feature>
<organism evidence="3 4">
    <name type="scientific">Streptomyces polygonati</name>
    <dbReference type="NCBI Taxonomy" id="1617087"/>
    <lineage>
        <taxon>Bacteria</taxon>
        <taxon>Bacillati</taxon>
        <taxon>Actinomycetota</taxon>
        <taxon>Actinomycetes</taxon>
        <taxon>Kitasatosporales</taxon>
        <taxon>Streptomycetaceae</taxon>
        <taxon>Streptomyces</taxon>
    </lineage>
</organism>
<evidence type="ECO:0000313" key="4">
    <source>
        <dbReference type="Proteomes" id="UP001595765"/>
    </source>
</evidence>
<keyword evidence="2" id="KW-0732">Signal</keyword>